<feature type="signal peptide" evidence="1">
    <location>
        <begin position="1"/>
        <end position="19"/>
    </location>
</feature>
<accession>Q6TS26</accession>
<dbReference type="VEuPathDB" id="VectorBase:CQUJHB007002"/>
<name>Q6TS26_CULQU</name>
<reference evidence="2" key="1">
    <citation type="submission" date="2003-09" db="EMBL/GenBank/DDBJ databases">
        <title>An insight into the salivary transcriptome and proteome of the adult female mosquito Culex pipiens quinquefasciatus.</title>
        <authorList>
            <person name="Ribeiro J.M.C."/>
            <person name="Charlab R."/>
            <person name="Pham V.M."/>
            <person name="Garfield M.K."/>
            <person name="Valenzuela J.G."/>
        </authorList>
    </citation>
    <scope>NUCLEOTIDE SEQUENCE</scope>
    <source>
        <strain evidence="2">Vero Beach</strain>
        <tissue evidence="2">Salivary gland</tissue>
    </source>
</reference>
<organism evidence="2">
    <name type="scientific">Culex quinquefasciatus</name>
    <name type="common">Southern house mosquito</name>
    <name type="synonym">Culex pungens</name>
    <dbReference type="NCBI Taxonomy" id="7176"/>
    <lineage>
        <taxon>Eukaryota</taxon>
        <taxon>Metazoa</taxon>
        <taxon>Ecdysozoa</taxon>
        <taxon>Arthropoda</taxon>
        <taxon>Hexapoda</taxon>
        <taxon>Insecta</taxon>
        <taxon>Pterygota</taxon>
        <taxon>Neoptera</taxon>
        <taxon>Endopterygota</taxon>
        <taxon>Diptera</taxon>
        <taxon>Nematocera</taxon>
        <taxon>Culicoidea</taxon>
        <taxon>Culicidae</taxon>
        <taxon>Culicinae</taxon>
        <taxon>Culicini</taxon>
        <taxon>Culex</taxon>
        <taxon>Culex</taxon>
    </lineage>
</organism>
<sequence length="168" mass="19169">MKATLAAFLIFSVISVALAHEWAQPGKCVQFYSLNNGKRLAALDSKHDRDRRYAGTVGGAGDYWIVTKDERYADHYKIKHRDNGEELFESEQNYHGNYIFTWVPKTLINDGGASWNIMRAGNGNYKLKNKKFNNCLWQAESKISAFEACDNNDYLWKLVVYPCSANKG</sequence>
<dbReference type="SUPFAM" id="SSF50370">
    <property type="entry name" value="Ricin B-like lectins"/>
    <property type="match status" value="1"/>
</dbReference>
<evidence type="ECO:0000313" key="2">
    <source>
        <dbReference type="EMBL" id="AAR18411.1"/>
    </source>
</evidence>
<keyword evidence="1" id="KW-0732">Signal</keyword>
<feature type="chain" id="PRO_5004281045" evidence="1">
    <location>
        <begin position="20"/>
        <end position="168"/>
    </location>
</feature>
<evidence type="ECO:0000256" key="1">
    <source>
        <dbReference type="SAM" id="SignalP"/>
    </source>
</evidence>
<dbReference type="EMBL" id="AY388523">
    <property type="protein sequence ID" value="AAR18411.1"/>
    <property type="molecule type" value="mRNA"/>
</dbReference>
<protein>
    <submittedName>
        <fullName evidence="2">Putative 17.2 kDa salivary peptide</fullName>
    </submittedName>
</protein>
<proteinExistence type="evidence at transcript level"/>
<dbReference type="AlphaFoldDB" id="Q6TS26"/>
<dbReference type="VEuPathDB" id="VectorBase:CPIJ039853"/>
<dbReference type="CDD" id="cd23667">
    <property type="entry name" value="beta-trefoil_Ricin_CqDVP-like"/>
    <property type="match status" value="1"/>
</dbReference>
<dbReference type="InterPro" id="IPR035992">
    <property type="entry name" value="Ricin_B-like_lectins"/>
</dbReference>